<dbReference type="InterPro" id="IPR001841">
    <property type="entry name" value="Znf_RING"/>
</dbReference>
<organism evidence="8">
    <name type="scientific">Araucaria cunninghamii</name>
    <name type="common">Hoop pine</name>
    <name type="synonym">Moreton Bay pine</name>
    <dbReference type="NCBI Taxonomy" id="56994"/>
    <lineage>
        <taxon>Eukaryota</taxon>
        <taxon>Viridiplantae</taxon>
        <taxon>Streptophyta</taxon>
        <taxon>Embryophyta</taxon>
        <taxon>Tracheophyta</taxon>
        <taxon>Spermatophyta</taxon>
        <taxon>Pinopsida</taxon>
        <taxon>Pinidae</taxon>
        <taxon>Conifers II</taxon>
        <taxon>Araucariales</taxon>
        <taxon>Araucariaceae</taxon>
        <taxon>Araucaria</taxon>
    </lineage>
</organism>
<evidence type="ECO:0000256" key="2">
    <source>
        <dbReference type="ARBA" id="ARBA00022771"/>
    </source>
</evidence>
<dbReference type="Pfam" id="PF13920">
    <property type="entry name" value="zf-C3HC4_3"/>
    <property type="match status" value="1"/>
</dbReference>
<keyword evidence="3" id="KW-0862">Zinc</keyword>
<dbReference type="Gene3D" id="3.30.40.10">
    <property type="entry name" value="Zinc/RING finger domain, C3HC4 (zinc finger)"/>
    <property type="match status" value="1"/>
</dbReference>
<evidence type="ECO:0000256" key="3">
    <source>
        <dbReference type="ARBA" id="ARBA00022833"/>
    </source>
</evidence>
<evidence type="ECO:0000259" key="7">
    <source>
        <dbReference type="PROSITE" id="PS50089"/>
    </source>
</evidence>
<name>A0A0D6R7A9_ARACU</name>
<accession>A0A0D6R7A9</accession>
<feature type="compositionally biased region" description="Low complexity" evidence="6">
    <location>
        <begin position="41"/>
        <end position="52"/>
    </location>
</feature>
<dbReference type="PANTHER" id="PTHR42647:SF10">
    <property type="entry name" value="F2G19.2"/>
    <property type="match status" value="1"/>
</dbReference>
<evidence type="ECO:0000256" key="4">
    <source>
        <dbReference type="PROSITE-ProRule" id="PRU00175"/>
    </source>
</evidence>
<evidence type="ECO:0000256" key="6">
    <source>
        <dbReference type="SAM" id="MobiDB-lite"/>
    </source>
</evidence>
<evidence type="ECO:0000313" key="8">
    <source>
        <dbReference type="EMBL" id="JAG97795.1"/>
    </source>
</evidence>
<keyword evidence="5" id="KW-0175">Coiled coil</keyword>
<keyword evidence="2 4" id="KW-0863">Zinc-finger</keyword>
<dbReference type="GO" id="GO:0008270">
    <property type="term" value="F:zinc ion binding"/>
    <property type="evidence" value="ECO:0007669"/>
    <property type="project" value="UniProtKB-KW"/>
</dbReference>
<feature type="region of interest" description="Disordered" evidence="6">
    <location>
        <begin position="36"/>
        <end position="59"/>
    </location>
</feature>
<reference evidence="8" key="1">
    <citation type="submission" date="2015-03" db="EMBL/GenBank/DDBJ databases">
        <title>A transcriptome of Araucaria cunninghamii, an australian fine timber species.</title>
        <authorList>
            <person name="Jing Yi C.J.Y."/>
            <person name="Yin San L.Y.S."/>
            <person name="Abdul Karim S.S."/>
            <person name="Wan Azmi N.N."/>
            <person name="Hercus R.R."/>
            <person name="Croft L.L."/>
        </authorList>
    </citation>
    <scope>NUCLEOTIDE SEQUENCE</scope>
    <source>
        <strain evidence="8">MI0301</strain>
        <tissue evidence="8">Leaf</tissue>
    </source>
</reference>
<feature type="domain" description="RING-type" evidence="7">
    <location>
        <begin position="316"/>
        <end position="351"/>
    </location>
</feature>
<keyword evidence="1" id="KW-0479">Metal-binding</keyword>
<feature type="coiled-coil region" evidence="5">
    <location>
        <begin position="217"/>
        <end position="251"/>
    </location>
</feature>
<evidence type="ECO:0000256" key="5">
    <source>
        <dbReference type="SAM" id="Coils"/>
    </source>
</evidence>
<dbReference type="InterPro" id="IPR013083">
    <property type="entry name" value="Znf_RING/FYVE/PHD"/>
</dbReference>
<dbReference type="CDD" id="cd16649">
    <property type="entry name" value="mRING-HC-C3HC5_CGRF1-like"/>
    <property type="match status" value="1"/>
</dbReference>
<evidence type="ECO:0000256" key="1">
    <source>
        <dbReference type="ARBA" id="ARBA00022723"/>
    </source>
</evidence>
<sequence length="363" mass="41102">MAVQAQYSTNMRNRQLFASENKGSTPIVVFGPGNYVDHPMQQKIQSQSQNKSPAANRLSNQPQYVPQFTASNPGQQVVGLTLHGSESEPAWNLLAPRKRSRNQEVLENSQISSIDFLQTQGNAQIALPQSNGAVSTGLRLSFDDEVLNSSSNASLSDPRMLALLNEELNGELQRQQTEMDQFLRIQGEQFRQALEEKTRRLQMNILACVEEAAAKKLKEKDMEVESMNKKNAELEEKMKQLSLEAHAWQYRAKCSETMINTLKFNLQQAYAQSRESKEGCGDSEVDDTASCFNGNTDNFEALIYKENRELKEQRTCRVCRSKEVCMLLFPCRHLCLCEDCESRLNICPLCRSFKTTSTQVYIS</sequence>
<dbReference type="PIRSF" id="PIRSF036836">
    <property type="entry name" value="RNase_bind_SBP1"/>
    <property type="match status" value="1"/>
</dbReference>
<proteinExistence type="predicted"/>
<dbReference type="FunFam" id="3.30.40.10:FF:000239">
    <property type="entry name" value="probable BOI-related E3 ubiquitin-protein ligase 2"/>
    <property type="match status" value="1"/>
</dbReference>
<dbReference type="PANTHER" id="PTHR42647">
    <property type="entry name" value="SBP (S-RIBONUCLEASE BINDING PROTEIN) FAMILY PROTEIN"/>
    <property type="match status" value="1"/>
</dbReference>
<dbReference type="AlphaFoldDB" id="A0A0D6R7A9"/>
<dbReference type="EMBL" id="GCKF01031299">
    <property type="protein sequence ID" value="JAG97795.1"/>
    <property type="molecule type" value="Transcribed_RNA"/>
</dbReference>
<dbReference type="GO" id="GO:0004842">
    <property type="term" value="F:ubiquitin-protein transferase activity"/>
    <property type="evidence" value="ECO:0007669"/>
    <property type="project" value="TreeGrafter"/>
</dbReference>
<protein>
    <recommendedName>
        <fullName evidence="7">RING-type domain-containing protein</fullName>
    </recommendedName>
</protein>
<dbReference type="PROSITE" id="PS50089">
    <property type="entry name" value="ZF_RING_2"/>
    <property type="match status" value="1"/>
</dbReference>